<organism evidence="2 3">
    <name type="scientific">Candidatus Wolfebacteria bacterium RIFCSPLOWO2_01_FULL_45_19</name>
    <dbReference type="NCBI Taxonomy" id="1802557"/>
    <lineage>
        <taxon>Bacteria</taxon>
        <taxon>Candidatus Wolfeibacteriota</taxon>
    </lineage>
</organism>
<protein>
    <recommendedName>
        <fullName evidence="1">Peptidase S26 domain-containing protein</fullName>
    </recommendedName>
</protein>
<dbReference type="SUPFAM" id="SSF51306">
    <property type="entry name" value="LexA/Signal peptidase"/>
    <property type="match status" value="1"/>
</dbReference>
<name>A0A1F8DPT3_9BACT</name>
<gene>
    <name evidence="2" type="ORF">A3A20_00860</name>
</gene>
<sequence>MNYFNSTVIVLAIAVWYFYPVASRDISSECDIKVEERAVRGNSLTPLARDGQKVRILFGYYDCHDIKRNDIVLYSYAGSGSDSPLIKIVRAVPGDSYKLQRANGGWHILINGEILKNSEGIPYLVSGKKYEMLALYEPGYAVNGVNENTYLILGEIPSGTVDSTRFGFISGSEIIAKAELAPH</sequence>
<accession>A0A1F8DPT3</accession>
<evidence type="ECO:0000259" key="1">
    <source>
        <dbReference type="Pfam" id="PF10502"/>
    </source>
</evidence>
<reference evidence="2 3" key="1">
    <citation type="journal article" date="2016" name="Nat. Commun.">
        <title>Thousands of microbial genomes shed light on interconnected biogeochemical processes in an aquifer system.</title>
        <authorList>
            <person name="Anantharaman K."/>
            <person name="Brown C.T."/>
            <person name="Hug L.A."/>
            <person name="Sharon I."/>
            <person name="Castelle C.J."/>
            <person name="Probst A.J."/>
            <person name="Thomas B.C."/>
            <person name="Singh A."/>
            <person name="Wilkins M.J."/>
            <person name="Karaoz U."/>
            <person name="Brodie E.L."/>
            <person name="Williams K.H."/>
            <person name="Hubbard S.S."/>
            <person name="Banfield J.F."/>
        </authorList>
    </citation>
    <scope>NUCLEOTIDE SEQUENCE [LARGE SCALE GENOMIC DNA]</scope>
</reference>
<evidence type="ECO:0000313" key="3">
    <source>
        <dbReference type="Proteomes" id="UP000178946"/>
    </source>
</evidence>
<dbReference type="AlphaFoldDB" id="A0A1F8DPT3"/>
<dbReference type="GO" id="GO:0006465">
    <property type="term" value="P:signal peptide processing"/>
    <property type="evidence" value="ECO:0007669"/>
    <property type="project" value="InterPro"/>
</dbReference>
<proteinExistence type="predicted"/>
<comment type="caution">
    <text evidence="2">The sequence shown here is derived from an EMBL/GenBank/DDBJ whole genome shotgun (WGS) entry which is preliminary data.</text>
</comment>
<dbReference type="STRING" id="1802557.A3A20_00860"/>
<dbReference type="Proteomes" id="UP000178946">
    <property type="component" value="Unassembled WGS sequence"/>
</dbReference>
<dbReference type="InterPro" id="IPR019533">
    <property type="entry name" value="Peptidase_S26"/>
</dbReference>
<dbReference type="InterPro" id="IPR036286">
    <property type="entry name" value="LexA/Signal_pep-like_sf"/>
</dbReference>
<dbReference type="EMBL" id="MGIR01000010">
    <property type="protein sequence ID" value="OGM90643.1"/>
    <property type="molecule type" value="Genomic_DNA"/>
</dbReference>
<dbReference type="GO" id="GO:0004252">
    <property type="term" value="F:serine-type endopeptidase activity"/>
    <property type="evidence" value="ECO:0007669"/>
    <property type="project" value="InterPro"/>
</dbReference>
<evidence type="ECO:0000313" key="2">
    <source>
        <dbReference type="EMBL" id="OGM90643.1"/>
    </source>
</evidence>
<dbReference type="Pfam" id="PF10502">
    <property type="entry name" value="Peptidase_S26"/>
    <property type="match status" value="1"/>
</dbReference>
<feature type="domain" description="Peptidase S26" evidence="1">
    <location>
        <begin position="34"/>
        <end position="180"/>
    </location>
</feature>
<dbReference type="Gene3D" id="2.10.109.10">
    <property type="entry name" value="Umud Fragment, subunit A"/>
    <property type="match status" value="1"/>
</dbReference>